<dbReference type="GO" id="GO:0006139">
    <property type="term" value="P:nucleobase-containing compound metabolic process"/>
    <property type="evidence" value="ECO:0007669"/>
    <property type="project" value="UniProtKB-ARBA"/>
</dbReference>
<dbReference type="Proteomes" id="UP000053593">
    <property type="component" value="Unassembled WGS sequence"/>
</dbReference>
<evidence type="ECO:0000256" key="1">
    <source>
        <dbReference type="SAM" id="MobiDB-lite"/>
    </source>
</evidence>
<dbReference type="OrthoDB" id="408702at2759"/>
<dbReference type="Pfam" id="PF00383">
    <property type="entry name" value="dCMP_cyt_deam_1"/>
    <property type="match status" value="1"/>
</dbReference>
<proteinExistence type="predicted"/>
<reference evidence="3 4" key="1">
    <citation type="submission" date="2014-04" db="EMBL/GenBank/DDBJ databases">
        <title>Evolutionary Origins and Diversification of the Mycorrhizal Mutualists.</title>
        <authorList>
            <consortium name="DOE Joint Genome Institute"/>
            <consortium name="Mycorrhizal Genomics Consortium"/>
            <person name="Kohler A."/>
            <person name="Kuo A."/>
            <person name="Nagy L.G."/>
            <person name="Floudas D."/>
            <person name="Copeland A."/>
            <person name="Barry K.W."/>
            <person name="Cichocki N."/>
            <person name="Veneault-Fourrey C."/>
            <person name="LaButti K."/>
            <person name="Lindquist E.A."/>
            <person name="Lipzen A."/>
            <person name="Lundell T."/>
            <person name="Morin E."/>
            <person name="Murat C."/>
            <person name="Riley R."/>
            <person name="Ohm R."/>
            <person name="Sun H."/>
            <person name="Tunlid A."/>
            <person name="Henrissat B."/>
            <person name="Grigoriev I.V."/>
            <person name="Hibbett D.S."/>
            <person name="Martin F."/>
        </authorList>
    </citation>
    <scope>NUCLEOTIDE SEQUENCE [LARGE SCALE GENOMIC DNA]</scope>
    <source>
        <strain evidence="3 4">FD-317 M1</strain>
    </source>
</reference>
<dbReference type="Gene3D" id="3.40.140.10">
    <property type="entry name" value="Cytidine Deaminase, domain 2"/>
    <property type="match status" value="1"/>
</dbReference>
<sequence length="174" mass="19210">MMKLALEHHADAAMAALEEDDVDKEIDEAGMKLALEQAQKSYNRGGIPTGCSIVASDGSVLGAGHNERIQKSSVTPHEEISAFGNAGRLKAKVYRDATIYTNELTVHKFNFAKVVVIDDPECQDRKSHSIREKPEVKIILFGGKAMLTESKKGREETKKKREISATDHYRTDPA</sequence>
<dbReference type="SUPFAM" id="SSF53927">
    <property type="entry name" value="Cytidine deaminase-like"/>
    <property type="match status" value="1"/>
</dbReference>
<feature type="region of interest" description="Disordered" evidence="1">
    <location>
        <begin position="150"/>
        <end position="174"/>
    </location>
</feature>
<keyword evidence="4" id="KW-1185">Reference proteome</keyword>
<dbReference type="GO" id="GO:0003824">
    <property type="term" value="F:catalytic activity"/>
    <property type="evidence" value="ECO:0007669"/>
    <property type="project" value="InterPro"/>
</dbReference>
<dbReference type="AlphaFoldDB" id="A0A0D0CUM9"/>
<dbReference type="PROSITE" id="PS51747">
    <property type="entry name" value="CYT_DCMP_DEAMINASES_2"/>
    <property type="match status" value="1"/>
</dbReference>
<organism evidence="3 4">
    <name type="scientific">Collybiopsis luxurians FD-317 M1</name>
    <dbReference type="NCBI Taxonomy" id="944289"/>
    <lineage>
        <taxon>Eukaryota</taxon>
        <taxon>Fungi</taxon>
        <taxon>Dikarya</taxon>
        <taxon>Basidiomycota</taxon>
        <taxon>Agaricomycotina</taxon>
        <taxon>Agaricomycetes</taxon>
        <taxon>Agaricomycetidae</taxon>
        <taxon>Agaricales</taxon>
        <taxon>Marasmiineae</taxon>
        <taxon>Omphalotaceae</taxon>
        <taxon>Collybiopsis</taxon>
        <taxon>Collybiopsis luxurians</taxon>
    </lineage>
</organism>
<accession>A0A0D0CUM9</accession>
<dbReference type="InterPro" id="IPR016193">
    <property type="entry name" value="Cytidine_deaminase-like"/>
</dbReference>
<evidence type="ECO:0000313" key="3">
    <source>
        <dbReference type="EMBL" id="KIK63272.1"/>
    </source>
</evidence>
<feature type="domain" description="CMP/dCMP-type deaminase" evidence="2">
    <location>
        <begin position="25"/>
        <end position="149"/>
    </location>
</feature>
<evidence type="ECO:0000259" key="2">
    <source>
        <dbReference type="PROSITE" id="PS51747"/>
    </source>
</evidence>
<dbReference type="EMBL" id="KN834764">
    <property type="protein sequence ID" value="KIK63272.1"/>
    <property type="molecule type" value="Genomic_DNA"/>
</dbReference>
<gene>
    <name evidence="3" type="ORF">GYMLUDRAFT_259563</name>
</gene>
<name>A0A0D0CUM9_9AGAR</name>
<dbReference type="HOGENOM" id="CLU_1540237_0_0_1"/>
<dbReference type="InterPro" id="IPR002125">
    <property type="entry name" value="CMP_dCMP_dom"/>
</dbReference>
<evidence type="ECO:0000313" key="4">
    <source>
        <dbReference type="Proteomes" id="UP000053593"/>
    </source>
</evidence>
<protein>
    <recommendedName>
        <fullName evidence="2">CMP/dCMP-type deaminase domain-containing protein</fullName>
    </recommendedName>
</protein>